<gene>
    <name evidence="1" type="ORF">LAZ67_4002234</name>
</gene>
<name>A0ABY6KCT7_9ARAC</name>
<keyword evidence="2" id="KW-1185">Reference proteome</keyword>
<dbReference type="EMBL" id="CP092866">
    <property type="protein sequence ID" value="UYV66589.1"/>
    <property type="molecule type" value="Genomic_DNA"/>
</dbReference>
<sequence length="59" mass="7320">MVQKVKEIVTCDNDEKGERFYQDIKVMEERYQGVWDCHMIAHYCWNLSRDLPEYTYKRK</sequence>
<proteinExistence type="predicted"/>
<evidence type="ECO:0000313" key="2">
    <source>
        <dbReference type="Proteomes" id="UP001235939"/>
    </source>
</evidence>
<dbReference type="Proteomes" id="UP001235939">
    <property type="component" value="Chromosome 04"/>
</dbReference>
<reference evidence="1 2" key="1">
    <citation type="submission" date="2022-01" db="EMBL/GenBank/DDBJ databases">
        <title>A chromosomal length assembly of Cordylochernes scorpioides.</title>
        <authorList>
            <person name="Zeh D."/>
            <person name="Zeh J."/>
        </authorList>
    </citation>
    <scope>NUCLEOTIDE SEQUENCE [LARGE SCALE GENOMIC DNA]</scope>
    <source>
        <strain evidence="1">IN4F17</strain>
        <tissue evidence="1">Whole Body</tissue>
    </source>
</reference>
<protein>
    <submittedName>
        <fullName evidence="1">Uncharacterized protein</fullName>
    </submittedName>
</protein>
<evidence type="ECO:0000313" key="1">
    <source>
        <dbReference type="EMBL" id="UYV66589.1"/>
    </source>
</evidence>
<organism evidence="1 2">
    <name type="scientific">Cordylochernes scorpioides</name>
    <dbReference type="NCBI Taxonomy" id="51811"/>
    <lineage>
        <taxon>Eukaryota</taxon>
        <taxon>Metazoa</taxon>
        <taxon>Ecdysozoa</taxon>
        <taxon>Arthropoda</taxon>
        <taxon>Chelicerata</taxon>
        <taxon>Arachnida</taxon>
        <taxon>Pseudoscorpiones</taxon>
        <taxon>Cheliferoidea</taxon>
        <taxon>Chernetidae</taxon>
        <taxon>Cordylochernes</taxon>
    </lineage>
</organism>
<accession>A0ABY6KCT7</accession>
<dbReference type="PANTHER" id="PTHR46114:SF1">
    <property type="entry name" value="ZAD DOMAIN-CONTAINING PROTEIN"/>
    <property type="match status" value="1"/>
</dbReference>
<dbReference type="PANTHER" id="PTHR46114">
    <property type="entry name" value="APPLE DOMAIN-CONTAINING PROTEIN"/>
    <property type="match status" value="1"/>
</dbReference>